<dbReference type="EMBL" id="HACG01053160">
    <property type="protein sequence ID" value="CEL00031.1"/>
    <property type="molecule type" value="Transcribed_RNA"/>
</dbReference>
<accession>A0A0B7C5Y6</accession>
<proteinExistence type="predicted"/>
<gene>
    <name evidence="1" type="primary">ORF222689</name>
</gene>
<dbReference type="AlphaFoldDB" id="A0A0B7C5Y6"/>
<name>A0A0B7C5Y6_9EUPU</name>
<sequence length="81" mass="9444">SNTQFTDHKAVILTLNDNPNNTTNKRSPHWTFNDTLLQNKTFTDTITTLLEDYTKDTPLDNLINYWDLLKNTFKEVTQLLA</sequence>
<evidence type="ECO:0000313" key="1">
    <source>
        <dbReference type="EMBL" id="CEL00031.1"/>
    </source>
</evidence>
<feature type="non-terminal residue" evidence="1">
    <location>
        <position position="81"/>
    </location>
</feature>
<protein>
    <submittedName>
        <fullName evidence="1">Uncharacterized protein</fullName>
    </submittedName>
</protein>
<feature type="non-terminal residue" evidence="1">
    <location>
        <position position="1"/>
    </location>
</feature>
<reference evidence="1" key="1">
    <citation type="submission" date="2014-12" db="EMBL/GenBank/DDBJ databases">
        <title>Insight into the proteome of Arion vulgaris.</title>
        <authorList>
            <person name="Aradska J."/>
            <person name="Bulat T."/>
            <person name="Smidak R."/>
            <person name="Sarate P."/>
            <person name="Gangsoo J."/>
            <person name="Sialana F."/>
            <person name="Bilban M."/>
            <person name="Lubec G."/>
        </authorList>
    </citation>
    <scope>NUCLEOTIDE SEQUENCE</scope>
    <source>
        <tissue evidence="1">Skin</tissue>
    </source>
</reference>
<organism evidence="1">
    <name type="scientific">Arion vulgaris</name>
    <dbReference type="NCBI Taxonomy" id="1028688"/>
    <lineage>
        <taxon>Eukaryota</taxon>
        <taxon>Metazoa</taxon>
        <taxon>Spiralia</taxon>
        <taxon>Lophotrochozoa</taxon>
        <taxon>Mollusca</taxon>
        <taxon>Gastropoda</taxon>
        <taxon>Heterobranchia</taxon>
        <taxon>Euthyneura</taxon>
        <taxon>Panpulmonata</taxon>
        <taxon>Eupulmonata</taxon>
        <taxon>Stylommatophora</taxon>
        <taxon>Helicina</taxon>
        <taxon>Arionoidea</taxon>
        <taxon>Arionidae</taxon>
        <taxon>Arion</taxon>
    </lineage>
</organism>